<keyword evidence="5 6" id="KW-0472">Membrane</keyword>
<dbReference type="InterPro" id="IPR043428">
    <property type="entry name" value="LivM-like"/>
</dbReference>
<sequence>MISVRITSKGMLIGYMLAVALACILPFNAGEYWVRLMNAALIAAVAVMGLNFVLGYTGQISLMHASVAGIGAYAVAITSTRLGLNPWVGVVIGVSAAGLFSYAMGMLLLRLKGHYFALATLGVNISFTIVAANWVEVTGGSNGITGIPVLSAFGVAADSEQAFFYVGLFMVGILAAFAYYIRQTPVGRSMMAVRDDELAASVSGLNLTRVKVAALTLGGIYAGCAGVLFAFHARFVAPEDFSIGQSIFYLAMLVVGGEATILGSILGALTITFLPEWLRPLGSTYLVVFGLIVVAMLFVAPKGMAGLFGVLREKFGSQSSAEKEEKWRFSKSGQ</sequence>
<feature type="transmembrane region" description="Helical" evidence="6">
    <location>
        <begin position="36"/>
        <end position="54"/>
    </location>
</feature>
<feature type="transmembrane region" description="Helical" evidence="6">
    <location>
        <begin position="212"/>
        <end position="235"/>
    </location>
</feature>
<feature type="transmembrane region" description="Helical" evidence="6">
    <location>
        <begin position="12"/>
        <end position="30"/>
    </location>
</feature>
<dbReference type="Proteomes" id="UP000672657">
    <property type="component" value="Unassembled WGS sequence"/>
</dbReference>
<dbReference type="CDD" id="cd06581">
    <property type="entry name" value="TM_PBP1_LivM_like"/>
    <property type="match status" value="1"/>
</dbReference>
<evidence type="ECO:0000256" key="6">
    <source>
        <dbReference type="SAM" id="Phobius"/>
    </source>
</evidence>
<feature type="transmembrane region" description="Helical" evidence="6">
    <location>
        <begin position="86"/>
        <end position="108"/>
    </location>
</feature>
<name>A0ABN7Q798_9BURK</name>
<evidence type="ECO:0008006" key="9">
    <source>
        <dbReference type="Google" id="ProtNLM"/>
    </source>
</evidence>
<gene>
    <name evidence="7" type="ORF">LMG26411_04335</name>
</gene>
<feature type="transmembrane region" description="Helical" evidence="6">
    <location>
        <begin position="61"/>
        <end position="80"/>
    </location>
</feature>
<proteinExistence type="predicted"/>
<dbReference type="PROSITE" id="PS51257">
    <property type="entry name" value="PROKAR_LIPOPROTEIN"/>
    <property type="match status" value="1"/>
</dbReference>
<evidence type="ECO:0000256" key="3">
    <source>
        <dbReference type="ARBA" id="ARBA00022692"/>
    </source>
</evidence>
<feature type="transmembrane region" description="Helical" evidence="6">
    <location>
        <begin position="286"/>
        <end position="311"/>
    </location>
</feature>
<feature type="transmembrane region" description="Helical" evidence="6">
    <location>
        <begin position="247"/>
        <end position="274"/>
    </location>
</feature>
<evidence type="ECO:0000256" key="2">
    <source>
        <dbReference type="ARBA" id="ARBA00022475"/>
    </source>
</evidence>
<evidence type="ECO:0000256" key="1">
    <source>
        <dbReference type="ARBA" id="ARBA00004651"/>
    </source>
</evidence>
<keyword evidence="3 6" id="KW-0812">Transmembrane</keyword>
<keyword evidence="4 6" id="KW-1133">Transmembrane helix</keyword>
<comment type="caution">
    <text evidence="7">The sequence shown here is derived from an EMBL/GenBank/DDBJ whole genome shotgun (WGS) entry which is preliminary data.</text>
</comment>
<keyword evidence="2" id="KW-1003">Cell membrane</keyword>
<dbReference type="EMBL" id="CAJPVI010000028">
    <property type="protein sequence ID" value="CAG2153122.1"/>
    <property type="molecule type" value="Genomic_DNA"/>
</dbReference>
<feature type="transmembrane region" description="Helical" evidence="6">
    <location>
        <begin position="162"/>
        <end position="181"/>
    </location>
</feature>
<dbReference type="PANTHER" id="PTHR30482">
    <property type="entry name" value="HIGH-AFFINITY BRANCHED-CHAIN AMINO ACID TRANSPORT SYSTEM PERMEASE"/>
    <property type="match status" value="1"/>
</dbReference>
<dbReference type="InterPro" id="IPR001851">
    <property type="entry name" value="ABC_transp_permease"/>
</dbReference>
<reference evidence="7 8" key="1">
    <citation type="submission" date="2021-03" db="EMBL/GenBank/DDBJ databases">
        <authorList>
            <person name="Peeters C."/>
        </authorList>
    </citation>
    <scope>NUCLEOTIDE SEQUENCE [LARGE SCALE GENOMIC DNA]</scope>
    <source>
        <strain evidence="7 8">LMG 26411</strain>
    </source>
</reference>
<accession>A0ABN7Q798</accession>
<evidence type="ECO:0000256" key="4">
    <source>
        <dbReference type="ARBA" id="ARBA00022989"/>
    </source>
</evidence>
<comment type="subcellular location">
    <subcellularLocation>
        <location evidence="1">Cell membrane</location>
        <topology evidence="1">Multi-pass membrane protein</topology>
    </subcellularLocation>
</comment>
<dbReference type="PANTHER" id="PTHR30482:SF10">
    <property type="entry name" value="HIGH-AFFINITY BRANCHED-CHAIN AMINO ACID TRANSPORT PROTEIN BRAE"/>
    <property type="match status" value="1"/>
</dbReference>
<evidence type="ECO:0000256" key="5">
    <source>
        <dbReference type="ARBA" id="ARBA00023136"/>
    </source>
</evidence>
<dbReference type="Pfam" id="PF02653">
    <property type="entry name" value="BPD_transp_2"/>
    <property type="match status" value="1"/>
</dbReference>
<evidence type="ECO:0000313" key="7">
    <source>
        <dbReference type="EMBL" id="CAG2153122.1"/>
    </source>
</evidence>
<protein>
    <recommendedName>
        <fullName evidence="9">Branched-chain amino acid ABC transporter permease</fullName>
    </recommendedName>
</protein>
<evidence type="ECO:0000313" key="8">
    <source>
        <dbReference type="Proteomes" id="UP000672657"/>
    </source>
</evidence>
<organism evidence="7 8">
    <name type="scientific">Cupriavidus numazuensis</name>
    <dbReference type="NCBI Taxonomy" id="221992"/>
    <lineage>
        <taxon>Bacteria</taxon>
        <taxon>Pseudomonadati</taxon>
        <taxon>Pseudomonadota</taxon>
        <taxon>Betaproteobacteria</taxon>
        <taxon>Burkholderiales</taxon>
        <taxon>Burkholderiaceae</taxon>
        <taxon>Cupriavidus</taxon>
    </lineage>
</organism>
<feature type="transmembrane region" description="Helical" evidence="6">
    <location>
        <begin position="115"/>
        <end position="135"/>
    </location>
</feature>
<keyword evidence="8" id="KW-1185">Reference proteome</keyword>